<dbReference type="InterPro" id="IPR027409">
    <property type="entry name" value="GroEL-like_apical_dom_sf"/>
</dbReference>
<dbReference type="Gene3D" id="3.30.260.10">
    <property type="entry name" value="TCP-1-like chaperonin intermediate domain"/>
    <property type="match status" value="1"/>
</dbReference>
<keyword evidence="4" id="KW-0812">Transmembrane</keyword>
<evidence type="ECO:0000256" key="4">
    <source>
        <dbReference type="SAM" id="Phobius"/>
    </source>
</evidence>
<comment type="caution">
    <text evidence="6">The sequence shown here is derived from an EMBL/GenBank/DDBJ whole genome shotgun (WGS) entry which is preliminary data.</text>
</comment>
<feature type="coiled-coil region" evidence="3">
    <location>
        <begin position="23"/>
        <end position="50"/>
    </location>
</feature>
<reference evidence="6" key="1">
    <citation type="submission" date="2020-08" db="EMBL/GenBank/DDBJ databases">
        <title>Plant Genome Project.</title>
        <authorList>
            <person name="Zhang R.-G."/>
        </authorList>
    </citation>
    <scope>NUCLEOTIDE SEQUENCE</scope>
    <source>
        <strain evidence="6">WSP0</strain>
        <tissue evidence="6">Leaf</tissue>
    </source>
</reference>
<dbReference type="Gene3D" id="1.10.560.10">
    <property type="entry name" value="GroEL-like equatorial domain"/>
    <property type="match status" value="1"/>
</dbReference>
<name>A0AAV6J970_9ERIC</name>
<dbReference type="Pfam" id="PF14288">
    <property type="entry name" value="FKS1_dom1"/>
    <property type="match status" value="1"/>
</dbReference>
<keyword evidence="4" id="KW-1133">Transmembrane helix</keyword>
<protein>
    <recommendedName>
        <fullName evidence="5">1,3-beta-glucan synthase component FKS1-like domain-containing protein</fullName>
    </recommendedName>
</protein>
<comment type="similarity">
    <text evidence="1">Belongs to the chaperonin (HSP60) family.</text>
</comment>
<dbReference type="InterPro" id="IPR027410">
    <property type="entry name" value="TCP-1-like_intermed_sf"/>
</dbReference>
<keyword evidence="2" id="KW-0143">Chaperone</keyword>
<keyword evidence="4" id="KW-0472">Membrane</keyword>
<dbReference type="SMART" id="SM01205">
    <property type="entry name" value="FKS1_dom1"/>
    <property type="match status" value="1"/>
</dbReference>
<organism evidence="6 7">
    <name type="scientific">Rhododendron griersonianum</name>
    <dbReference type="NCBI Taxonomy" id="479676"/>
    <lineage>
        <taxon>Eukaryota</taxon>
        <taxon>Viridiplantae</taxon>
        <taxon>Streptophyta</taxon>
        <taxon>Embryophyta</taxon>
        <taxon>Tracheophyta</taxon>
        <taxon>Spermatophyta</taxon>
        <taxon>Magnoliopsida</taxon>
        <taxon>eudicotyledons</taxon>
        <taxon>Gunneridae</taxon>
        <taxon>Pentapetalae</taxon>
        <taxon>asterids</taxon>
        <taxon>Ericales</taxon>
        <taxon>Ericaceae</taxon>
        <taxon>Ericoideae</taxon>
        <taxon>Rhodoreae</taxon>
        <taxon>Rhododendron</taxon>
    </lineage>
</organism>
<evidence type="ECO:0000256" key="1">
    <source>
        <dbReference type="ARBA" id="ARBA00006607"/>
    </source>
</evidence>
<gene>
    <name evidence="6" type="ORF">RHGRI_023851</name>
</gene>
<sequence>MGHDAKVMFTKDLMTIVGDGSTQDAANQRVAQIKNLIEVAEQEYEKEKRNDRIAKLSGGVVVIQVVAQTETEKRTVEEGIAVVGGCILLRLASKVDAIKDSLENDEEKRALSFPLKLIAKNAGANGSIVSDKVLSNDNPKFGYNAATGEYEDLMAAGIIDLTKVSFRVNVILEMPGMEFKEELSPPIVEAARNDSGKASHSAWRNYDDFNEYFWSRACFDLGWPLKRDSSFLMKPKKRKKERYFVGRGLYERTTDYLRYVLYWLVIFACNFMFAYFLQASSNPLILS</sequence>
<evidence type="ECO:0000259" key="5">
    <source>
        <dbReference type="SMART" id="SM01205"/>
    </source>
</evidence>
<evidence type="ECO:0000256" key="3">
    <source>
        <dbReference type="SAM" id="Coils"/>
    </source>
</evidence>
<accession>A0AAV6J970</accession>
<dbReference type="AlphaFoldDB" id="A0AAV6J970"/>
<feature type="transmembrane region" description="Helical" evidence="4">
    <location>
        <begin position="256"/>
        <end position="277"/>
    </location>
</feature>
<dbReference type="Gene3D" id="3.50.7.10">
    <property type="entry name" value="GroEL"/>
    <property type="match status" value="1"/>
</dbReference>
<dbReference type="InterPro" id="IPR027413">
    <property type="entry name" value="GROEL-like_equatorial_sf"/>
</dbReference>
<dbReference type="GO" id="GO:0042026">
    <property type="term" value="P:protein refolding"/>
    <property type="evidence" value="ECO:0007669"/>
    <property type="project" value="InterPro"/>
</dbReference>
<dbReference type="InterPro" id="IPR026899">
    <property type="entry name" value="FKS1-like_dom1"/>
</dbReference>
<dbReference type="EMBL" id="JACTNZ010000008">
    <property type="protein sequence ID" value="KAG5536199.1"/>
    <property type="molecule type" value="Genomic_DNA"/>
</dbReference>
<dbReference type="PANTHER" id="PTHR45633">
    <property type="entry name" value="60 KDA HEAT SHOCK PROTEIN, MITOCHONDRIAL"/>
    <property type="match status" value="1"/>
</dbReference>
<evidence type="ECO:0000256" key="2">
    <source>
        <dbReference type="ARBA" id="ARBA00023186"/>
    </source>
</evidence>
<dbReference type="GO" id="GO:0140662">
    <property type="term" value="F:ATP-dependent protein folding chaperone"/>
    <property type="evidence" value="ECO:0007669"/>
    <property type="project" value="InterPro"/>
</dbReference>
<dbReference type="Pfam" id="PF00118">
    <property type="entry name" value="Cpn60_TCP1"/>
    <property type="match status" value="1"/>
</dbReference>
<keyword evidence="3" id="KW-0175">Coiled coil</keyword>
<feature type="domain" description="1,3-beta-glucan synthase component FKS1-like" evidence="5">
    <location>
        <begin position="155"/>
        <end position="226"/>
    </location>
</feature>
<evidence type="ECO:0000313" key="7">
    <source>
        <dbReference type="Proteomes" id="UP000823749"/>
    </source>
</evidence>
<dbReference type="Proteomes" id="UP000823749">
    <property type="component" value="Chromosome 8"/>
</dbReference>
<dbReference type="SUPFAM" id="SSF48592">
    <property type="entry name" value="GroEL equatorial domain-like"/>
    <property type="match status" value="1"/>
</dbReference>
<dbReference type="SUPFAM" id="SSF52029">
    <property type="entry name" value="GroEL apical domain-like"/>
    <property type="match status" value="1"/>
</dbReference>
<dbReference type="InterPro" id="IPR002423">
    <property type="entry name" value="Cpn60/GroEL/TCP-1"/>
</dbReference>
<evidence type="ECO:0000313" key="6">
    <source>
        <dbReference type="EMBL" id="KAG5536199.1"/>
    </source>
</evidence>
<keyword evidence="7" id="KW-1185">Reference proteome</keyword>
<dbReference type="InterPro" id="IPR001844">
    <property type="entry name" value="Cpn60/GroEL"/>
</dbReference>
<proteinExistence type="inferred from homology"/>